<reference evidence="2" key="2">
    <citation type="submission" date="2020-09" db="EMBL/GenBank/DDBJ databases">
        <authorList>
            <person name="Sun Q."/>
            <person name="Sedlacek I."/>
        </authorList>
    </citation>
    <scope>NUCLEOTIDE SEQUENCE</scope>
    <source>
        <strain evidence="2">CCM 7664</strain>
    </source>
</reference>
<feature type="compositionally biased region" description="Polar residues" evidence="1">
    <location>
        <begin position="80"/>
        <end position="91"/>
    </location>
</feature>
<dbReference type="EMBL" id="BMDP01000001">
    <property type="protein sequence ID" value="GGI53147.1"/>
    <property type="molecule type" value="Genomic_DNA"/>
</dbReference>
<dbReference type="Proteomes" id="UP000627205">
    <property type="component" value="Unassembled WGS sequence"/>
</dbReference>
<proteinExistence type="predicted"/>
<keyword evidence="3" id="KW-1185">Reference proteome</keyword>
<evidence type="ECO:0000313" key="3">
    <source>
        <dbReference type="Proteomes" id="UP000627205"/>
    </source>
</evidence>
<dbReference type="RefSeq" id="WP_188419231.1">
    <property type="nucleotide sequence ID" value="NZ_BMDP01000001.1"/>
</dbReference>
<reference evidence="2" key="1">
    <citation type="journal article" date="2014" name="Int. J. Syst. Evol. Microbiol.">
        <title>Complete genome sequence of Corynebacterium casei LMG S-19264T (=DSM 44701T), isolated from a smear-ripened cheese.</title>
        <authorList>
            <consortium name="US DOE Joint Genome Institute (JGI-PGF)"/>
            <person name="Walter F."/>
            <person name="Albersmeier A."/>
            <person name="Kalinowski J."/>
            <person name="Ruckert C."/>
        </authorList>
    </citation>
    <scope>NUCLEOTIDE SEQUENCE</scope>
    <source>
        <strain evidence="2">CCM 7664</strain>
    </source>
</reference>
<comment type="caution">
    <text evidence="2">The sequence shown here is derived from an EMBL/GenBank/DDBJ whole genome shotgun (WGS) entry which is preliminary data.</text>
</comment>
<feature type="region of interest" description="Disordered" evidence="1">
    <location>
        <begin position="72"/>
        <end position="140"/>
    </location>
</feature>
<name>A0A8J3F333_9BURK</name>
<organism evidence="2 3">
    <name type="scientific">Oxalicibacterium solurbis</name>
    <dbReference type="NCBI Taxonomy" id="69280"/>
    <lineage>
        <taxon>Bacteria</taxon>
        <taxon>Pseudomonadati</taxon>
        <taxon>Pseudomonadota</taxon>
        <taxon>Betaproteobacteria</taxon>
        <taxon>Burkholderiales</taxon>
        <taxon>Oxalobacteraceae</taxon>
        <taxon>Oxalicibacterium</taxon>
    </lineage>
</organism>
<feature type="compositionally biased region" description="Basic and acidic residues" evidence="1">
    <location>
        <begin position="129"/>
        <end position="140"/>
    </location>
</feature>
<dbReference type="AlphaFoldDB" id="A0A8J3F333"/>
<gene>
    <name evidence="2" type="ORF">GCM10011430_03210</name>
</gene>
<evidence type="ECO:0000313" key="2">
    <source>
        <dbReference type="EMBL" id="GGI53147.1"/>
    </source>
</evidence>
<accession>A0A8J3F333</accession>
<sequence>MQINAYGDKLQRGNFVATDAMDVGDVSDRYDHAECQIVHAVYERGNEFAAEKNEPVFDNRVGYPDVKSTDGGFRAGMFGSGSNQRSGLNDPSPTPPQEVQEMLQQAEQESARLDSPSRTNDSTIAPDMPKQDILKGFHGG</sequence>
<evidence type="ECO:0000256" key="1">
    <source>
        <dbReference type="SAM" id="MobiDB-lite"/>
    </source>
</evidence>
<protein>
    <submittedName>
        <fullName evidence="2">Uncharacterized protein</fullName>
    </submittedName>
</protein>